<dbReference type="STRING" id="694427.Palpr_0232"/>
<keyword evidence="1" id="KW-0732">Signal</keyword>
<accession>E4T113</accession>
<dbReference type="EMBL" id="CP002345">
    <property type="protein sequence ID" value="ADQ78394.1"/>
    <property type="molecule type" value="Genomic_DNA"/>
</dbReference>
<dbReference type="eggNOG" id="COG0521">
    <property type="taxonomic scope" value="Bacteria"/>
</dbReference>
<dbReference type="Proteomes" id="UP000008718">
    <property type="component" value="Chromosome"/>
</dbReference>
<dbReference type="OrthoDB" id="1109828at2"/>
<feature type="chain" id="PRO_5003187480" description="Lipoprotein" evidence="1">
    <location>
        <begin position="25"/>
        <end position="519"/>
    </location>
</feature>
<protein>
    <recommendedName>
        <fullName evidence="4">Lipoprotein</fullName>
    </recommendedName>
</protein>
<feature type="signal peptide" evidence="1">
    <location>
        <begin position="1"/>
        <end position="24"/>
    </location>
</feature>
<dbReference type="PROSITE" id="PS51257">
    <property type="entry name" value="PROKAR_LIPOPROTEIN"/>
    <property type="match status" value="1"/>
</dbReference>
<gene>
    <name evidence="2" type="ordered locus">Palpr_0232</name>
</gene>
<dbReference type="Pfam" id="PF12771">
    <property type="entry name" value="SusD-like_2"/>
    <property type="match status" value="1"/>
</dbReference>
<name>E4T113_PALPW</name>
<dbReference type="KEGG" id="ppn:Palpr_0232"/>
<dbReference type="InterPro" id="IPR011990">
    <property type="entry name" value="TPR-like_helical_dom_sf"/>
</dbReference>
<evidence type="ECO:0000313" key="3">
    <source>
        <dbReference type="Proteomes" id="UP000008718"/>
    </source>
</evidence>
<dbReference type="HOGENOM" id="CLU_025928_1_0_10"/>
<dbReference type="InterPro" id="IPR041662">
    <property type="entry name" value="SusD-like_2"/>
</dbReference>
<evidence type="ECO:0000313" key="2">
    <source>
        <dbReference type="EMBL" id="ADQ78394.1"/>
    </source>
</evidence>
<dbReference type="AlphaFoldDB" id="E4T113"/>
<evidence type="ECO:0008006" key="4">
    <source>
        <dbReference type="Google" id="ProtNLM"/>
    </source>
</evidence>
<evidence type="ECO:0000256" key="1">
    <source>
        <dbReference type="SAM" id="SignalP"/>
    </source>
</evidence>
<dbReference type="RefSeq" id="WP_013443763.1">
    <property type="nucleotide sequence ID" value="NC_014734.1"/>
</dbReference>
<dbReference type="Gene3D" id="1.25.40.390">
    <property type="match status" value="1"/>
</dbReference>
<keyword evidence="3" id="KW-1185">Reference proteome</keyword>
<reference evidence="2 3" key="2">
    <citation type="journal article" date="2011" name="Stand. Genomic Sci.">
        <title>Complete genome sequence of Paludibacter propionicigenes type strain (WB4).</title>
        <authorList>
            <person name="Gronow S."/>
            <person name="Munk C."/>
            <person name="Lapidus A."/>
            <person name="Nolan M."/>
            <person name="Lucas S."/>
            <person name="Hammon N."/>
            <person name="Deshpande S."/>
            <person name="Cheng J.F."/>
            <person name="Tapia R."/>
            <person name="Han C."/>
            <person name="Goodwin L."/>
            <person name="Pitluck S."/>
            <person name="Liolios K."/>
            <person name="Ivanova N."/>
            <person name="Mavromatis K."/>
            <person name="Mikhailova N."/>
            <person name="Pati A."/>
            <person name="Chen A."/>
            <person name="Palaniappan K."/>
            <person name="Land M."/>
            <person name="Hauser L."/>
            <person name="Chang Y.J."/>
            <person name="Jeffries C.D."/>
            <person name="Brambilla E."/>
            <person name="Rohde M."/>
            <person name="Goker M."/>
            <person name="Detter J.C."/>
            <person name="Woyke T."/>
            <person name="Bristow J."/>
            <person name="Eisen J.A."/>
            <person name="Markowitz V."/>
            <person name="Hugenholtz P."/>
            <person name="Kyrpides N.C."/>
            <person name="Klenk H.P."/>
        </authorList>
    </citation>
    <scope>NUCLEOTIDE SEQUENCE [LARGE SCALE GENOMIC DNA]</scope>
    <source>
        <strain evidence="3">DSM 17365 / JCM 13257 / WB4</strain>
    </source>
</reference>
<reference key="1">
    <citation type="submission" date="2010-11" db="EMBL/GenBank/DDBJ databases">
        <title>The complete genome of Paludibacter propionicigenes DSM 17365.</title>
        <authorList>
            <consortium name="US DOE Joint Genome Institute (JGI-PGF)"/>
            <person name="Lucas S."/>
            <person name="Copeland A."/>
            <person name="Lapidus A."/>
            <person name="Bruce D."/>
            <person name="Goodwin L."/>
            <person name="Pitluck S."/>
            <person name="Kyrpides N."/>
            <person name="Mavromatis K."/>
            <person name="Ivanova N."/>
            <person name="Munk A.C."/>
            <person name="Brettin T."/>
            <person name="Detter J.C."/>
            <person name="Han C."/>
            <person name="Tapia R."/>
            <person name="Land M."/>
            <person name="Hauser L."/>
            <person name="Markowitz V."/>
            <person name="Cheng J.-F."/>
            <person name="Hugenholtz P."/>
            <person name="Woyke T."/>
            <person name="Wu D."/>
            <person name="Gronow S."/>
            <person name="Wellnitz S."/>
            <person name="Brambilla E."/>
            <person name="Klenk H.-P."/>
            <person name="Eisen J.A."/>
        </authorList>
    </citation>
    <scope>NUCLEOTIDE SEQUENCE</scope>
    <source>
        <strain>WB4</strain>
    </source>
</reference>
<organism evidence="2 3">
    <name type="scientific">Paludibacter propionicigenes (strain DSM 17365 / JCM 13257 / WB4)</name>
    <dbReference type="NCBI Taxonomy" id="694427"/>
    <lineage>
        <taxon>Bacteria</taxon>
        <taxon>Pseudomonadati</taxon>
        <taxon>Bacteroidota</taxon>
        <taxon>Bacteroidia</taxon>
        <taxon>Bacteroidales</taxon>
        <taxon>Paludibacteraceae</taxon>
        <taxon>Paludibacter</taxon>
    </lineage>
</organism>
<proteinExistence type="predicted"/>
<dbReference type="SUPFAM" id="SSF48452">
    <property type="entry name" value="TPR-like"/>
    <property type="match status" value="1"/>
</dbReference>
<sequence>MKKNNILIVTVSLFVLLFSSCSDFNELKKNENLAGAVPASILLNNVLYSLNDEPEGMNERWCQYYLMNYDYYGNNRYDFGGGDNYYKTLKNVKQMETEAMGNQAYIALADFLKAYYFTKMSLEMGDIPMSEALAGVSNLTPKYNTQKEVFVQAFQWLETANSLLATEISKGTTIAGDIYYGNNLSKWQKLVNTFRLRLLIHLSKKTSDTDLNVKQQFAKIIATPATYPIMTSAADDLKFTYLYPSNMYPRNPGSYGYNATRENCSDTYVGLLTKLQDPRVFITCEPAQALLSTYSATDFNVFKGANPGEDQGIMYTKNTNGQYSMINRYHFYRTYTGEPTLEISYQELCFNIAEAINRGWITTGPLGTAEDHYKAGIKTSWAFYSIPSSGAMSVYFMKQGSGISDASPYNTYSVNVDWDTYYNQSTVKYTGNDNTGLTQILQQKYLALAFHSGLESYFTYRRTGVPTFETGTGTGNNQKIPVRFQYFDSEKTANTANYKAAISQYNNNDDINGVMWILK</sequence>